<dbReference type="InterPro" id="IPR002942">
    <property type="entry name" value="S4_RNA-bd"/>
</dbReference>
<accession>A0A223AS99</accession>
<dbReference type="Proteomes" id="UP000214689">
    <property type="component" value="Chromosome"/>
</dbReference>
<dbReference type="Gene3D" id="3.30.70.580">
    <property type="entry name" value="Pseudouridine synthase I, catalytic domain, N-terminal subdomain"/>
    <property type="match status" value="1"/>
</dbReference>
<dbReference type="GO" id="GO:0005829">
    <property type="term" value="C:cytosol"/>
    <property type="evidence" value="ECO:0007669"/>
    <property type="project" value="UniProtKB-ARBA"/>
</dbReference>
<dbReference type="GO" id="GO:0120159">
    <property type="term" value="F:rRNA pseudouridine synthase activity"/>
    <property type="evidence" value="ECO:0007669"/>
    <property type="project" value="UniProtKB-ARBA"/>
</dbReference>
<dbReference type="PROSITE" id="PS01149">
    <property type="entry name" value="PSI_RSU"/>
    <property type="match status" value="1"/>
</dbReference>
<reference evidence="8" key="1">
    <citation type="submission" date="2016-05" db="EMBL/GenBank/DDBJ databases">
        <authorList>
            <person name="Holder M.E."/>
            <person name="Ajami N.J."/>
            <person name="Petrosino J.F."/>
        </authorList>
    </citation>
    <scope>NUCLEOTIDE SEQUENCE [LARGE SCALE GENOMIC DNA]</scope>
    <source>
        <strain evidence="8">ATCC 700696</strain>
    </source>
</reference>
<dbReference type="SUPFAM" id="SSF55174">
    <property type="entry name" value="Alpha-L RNA-binding motif"/>
    <property type="match status" value="1"/>
</dbReference>
<dbReference type="Pfam" id="PF01479">
    <property type="entry name" value="S4"/>
    <property type="match status" value="1"/>
</dbReference>
<dbReference type="Gene3D" id="3.10.290.10">
    <property type="entry name" value="RNA-binding S4 domain"/>
    <property type="match status" value="1"/>
</dbReference>
<evidence type="ECO:0000256" key="4">
    <source>
        <dbReference type="PROSITE-ProRule" id="PRU00182"/>
    </source>
</evidence>
<evidence type="ECO:0000313" key="8">
    <source>
        <dbReference type="Proteomes" id="UP000214689"/>
    </source>
</evidence>
<dbReference type="InterPro" id="IPR020094">
    <property type="entry name" value="TruA/RsuA/RluB/E/F_N"/>
</dbReference>
<name>A0A223AS99_9FIRM</name>
<dbReference type="GO" id="GO:0003723">
    <property type="term" value="F:RNA binding"/>
    <property type="evidence" value="ECO:0007669"/>
    <property type="project" value="UniProtKB-KW"/>
</dbReference>
<dbReference type="SUPFAM" id="SSF55120">
    <property type="entry name" value="Pseudouridine synthase"/>
    <property type="match status" value="1"/>
</dbReference>
<dbReference type="FunFam" id="3.10.290.10:FF:000003">
    <property type="entry name" value="Pseudouridine synthase"/>
    <property type="match status" value="1"/>
</dbReference>
<evidence type="ECO:0000256" key="5">
    <source>
        <dbReference type="RuleBase" id="RU003887"/>
    </source>
</evidence>
<dbReference type="Pfam" id="PF00849">
    <property type="entry name" value="PseudoU_synth_2"/>
    <property type="match status" value="1"/>
</dbReference>
<evidence type="ECO:0000256" key="2">
    <source>
        <dbReference type="ARBA" id="ARBA00022884"/>
    </source>
</evidence>
<evidence type="ECO:0000259" key="6">
    <source>
        <dbReference type="SMART" id="SM00363"/>
    </source>
</evidence>
<dbReference type="PROSITE" id="PS50889">
    <property type="entry name" value="S4"/>
    <property type="match status" value="1"/>
</dbReference>
<dbReference type="InterPro" id="IPR050343">
    <property type="entry name" value="RsuA_PseudoU_synthase"/>
</dbReference>
<dbReference type="EC" id="5.4.99.-" evidence="5"/>
<evidence type="ECO:0000313" key="7">
    <source>
        <dbReference type="EMBL" id="ASS37844.1"/>
    </source>
</evidence>
<sequence length="249" mass="27684">MLTSSYRLILKEKRTVRINKYIASCGVTSRRKADDLIQAGKVAVNGAIMREPGYDVQPGDEVLCEGRKISLEVGKTYILLNKPVGYVTTTSDDKNRPTVLDLIQDEDRRIFPVGRLDYNTSGLLILTNDGDVANKLMHPSKELDKTYRAVISGILTRGKIARLEKGVDIGGFRTSPAKVEVLKHNRNSTVVDITIHEGKNHQVRRMFKAIDAPVQTLERIKIGELVIGRLAVGGYRKLGPGEVEYLKSI</sequence>
<dbReference type="EMBL" id="CP016199">
    <property type="protein sequence ID" value="ASS37844.1"/>
    <property type="molecule type" value="Genomic_DNA"/>
</dbReference>
<keyword evidence="2 4" id="KW-0694">RNA-binding</keyword>
<comment type="similarity">
    <text evidence="1 5">Belongs to the pseudouridine synthase RsuA family.</text>
</comment>
<dbReference type="InterPro" id="IPR006145">
    <property type="entry name" value="PsdUridine_synth_RsuA/RluA"/>
</dbReference>
<dbReference type="InterPro" id="IPR000748">
    <property type="entry name" value="PsdUridine_synth_RsuA/RluB/E/F"/>
</dbReference>
<dbReference type="SMART" id="SM00363">
    <property type="entry name" value="S4"/>
    <property type="match status" value="1"/>
</dbReference>
<evidence type="ECO:0000256" key="3">
    <source>
        <dbReference type="ARBA" id="ARBA00023235"/>
    </source>
</evidence>
<keyword evidence="8" id="KW-1185">Reference proteome</keyword>
<dbReference type="InterPro" id="IPR042092">
    <property type="entry name" value="PsdUridine_s_RsuA/RluB/E/F_cat"/>
</dbReference>
<dbReference type="InterPro" id="IPR036986">
    <property type="entry name" value="S4_RNA-bd_sf"/>
</dbReference>
<dbReference type="InterPro" id="IPR018496">
    <property type="entry name" value="PsdUridine_synth_RsuA/RluB_CS"/>
</dbReference>
<dbReference type="AlphaFoldDB" id="A0A223AS99"/>
<gene>
    <name evidence="7" type="ORF">AXF17_04855</name>
</gene>
<dbReference type="CDD" id="cd00165">
    <property type="entry name" value="S4"/>
    <property type="match status" value="1"/>
</dbReference>
<dbReference type="InterPro" id="IPR020103">
    <property type="entry name" value="PsdUridine_synth_cat_dom_sf"/>
</dbReference>
<evidence type="ECO:0000256" key="1">
    <source>
        <dbReference type="ARBA" id="ARBA00008348"/>
    </source>
</evidence>
<protein>
    <recommendedName>
        <fullName evidence="5">Pseudouridine synthase</fullName>
        <ecNumber evidence="5">5.4.99.-</ecNumber>
    </recommendedName>
</protein>
<dbReference type="NCBIfam" id="TIGR00093">
    <property type="entry name" value="pseudouridine synthase"/>
    <property type="match status" value="1"/>
</dbReference>
<dbReference type="GO" id="GO:0000455">
    <property type="term" value="P:enzyme-directed rRNA pseudouridine synthesis"/>
    <property type="evidence" value="ECO:0007669"/>
    <property type="project" value="UniProtKB-ARBA"/>
</dbReference>
<dbReference type="FunFam" id="3.30.70.1560:FF:000001">
    <property type="entry name" value="Pseudouridine synthase"/>
    <property type="match status" value="1"/>
</dbReference>
<dbReference type="Gene3D" id="3.30.70.1560">
    <property type="entry name" value="Alpha-L RNA-binding motif"/>
    <property type="match status" value="1"/>
</dbReference>
<organism evidence="7 8">
    <name type="scientific">Mogibacterium pumilum</name>
    <dbReference type="NCBI Taxonomy" id="86332"/>
    <lineage>
        <taxon>Bacteria</taxon>
        <taxon>Bacillati</taxon>
        <taxon>Bacillota</taxon>
        <taxon>Clostridia</taxon>
        <taxon>Peptostreptococcales</taxon>
        <taxon>Anaerovoracaceae</taxon>
        <taxon>Mogibacterium</taxon>
    </lineage>
</organism>
<dbReference type="PANTHER" id="PTHR47683">
    <property type="entry name" value="PSEUDOURIDINE SYNTHASE FAMILY PROTEIN-RELATED"/>
    <property type="match status" value="1"/>
</dbReference>
<dbReference type="CDD" id="cd02870">
    <property type="entry name" value="PseudoU_synth_RsuA_like"/>
    <property type="match status" value="1"/>
</dbReference>
<proteinExistence type="inferred from homology"/>
<keyword evidence="3 5" id="KW-0413">Isomerase</keyword>
<dbReference type="PANTHER" id="PTHR47683:SF2">
    <property type="entry name" value="RNA-BINDING S4 DOMAIN-CONTAINING PROTEIN"/>
    <property type="match status" value="1"/>
</dbReference>
<feature type="domain" description="RNA-binding S4" evidence="6">
    <location>
        <begin position="16"/>
        <end position="79"/>
    </location>
</feature>